<proteinExistence type="predicted"/>
<protein>
    <submittedName>
        <fullName evidence="1">Uncharacterized protein</fullName>
    </submittedName>
</protein>
<comment type="caution">
    <text evidence="1">The sequence shown here is derived from an EMBL/GenBank/DDBJ whole genome shotgun (WGS) entry which is preliminary data.</text>
</comment>
<keyword evidence="2" id="KW-1185">Reference proteome</keyword>
<feature type="non-terminal residue" evidence="1">
    <location>
        <position position="1"/>
    </location>
</feature>
<name>A0A8X7CUI3_9ARAC</name>
<evidence type="ECO:0000313" key="1">
    <source>
        <dbReference type="EMBL" id="GFY78487.1"/>
    </source>
</evidence>
<accession>A0A8X7CUI3</accession>
<organism evidence="1 2">
    <name type="scientific">Trichonephila inaurata madagascariensis</name>
    <dbReference type="NCBI Taxonomy" id="2747483"/>
    <lineage>
        <taxon>Eukaryota</taxon>
        <taxon>Metazoa</taxon>
        <taxon>Ecdysozoa</taxon>
        <taxon>Arthropoda</taxon>
        <taxon>Chelicerata</taxon>
        <taxon>Arachnida</taxon>
        <taxon>Araneae</taxon>
        <taxon>Araneomorphae</taxon>
        <taxon>Entelegynae</taxon>
        <taxon>Araneoidea</taxon>
        <taxon>Nephilidae</taxon>
        <taxon>Trichonephila</taxon>
        <taxon>Trichonephila inaurata</taxon>
    </lineage>
</organism>
<reference evidence="1" key="1">
    <citation type="submission" date="2020-08" db="EMBL/GenBank/DDBJ databases">
        <title>Multicomponent nature underlies the extraordinary mechanical properties of spider dragline silk.</title>
        <authorList>
            <person name="Kono N."/>
            <person name="Nakamura H."/>
            <person name="Mori M."/>
            <person name="Yoshida Y."/>
            <person name="Ohtoshi R."/>
            <person name="Malay A.D."/>
            <person name="Moran D.A.P."/>
            <person name="Tomita M."/>
            <person name="Numata K."/>
            <person name="Arakawa K."/>
        </authorList>
    </citation>
    <scope>NUCLEOTIDE SEQUENCE</scope>
</reference>
<sequence length="217" mass="25645">LKFLPSIKFLYCKIYVIKSFQILSILSDDQKSICDYWDSKNDSFNNVRLTNLAALAISLQHFSVLTVLWNRYLTQFPIRFLVTPPLRLREWNKDFLRTWTYLSRILSLTTKRAARTSPCQQRQFQKVYIRRLNIVYKEKRKYDHAPLQQPWTHRRRSILRRPIAGIPGTPSQPETIGRVTKRERPIIIVIKGLPRNTNVEGIKEDILDQGFVSEKVT</sequence>
<dbReference type="EMBL" id="BMAV01023033">
    <property type="protein sequence ID" value="GFY78487.1"/>
    <property type="molecule type" value="Genomic_DNA"/>
</dbReference>
<evidence type="ECO:0000313" key="2">
    <source>
        <dbReference type="Proteomes" id="UP000886998"/>
    </source>
</evidence>
<gene>
    <name evidence="1" type="ORF">TNIN_420691</name>
</gene>
<dbReference type="AlphaFoldDB" id="A0A8X7CUI3"/>
<dbReference type="Proteomes" id="UP000886998">
    <property type="component" value="Unassembled WGS sequence"/>
</dbReference>